<reference evidence="2 3" key="1">
    <citation type="submission" date="2013-07" db="EMBL/GenBank/DDBJ databases">
        <title>Comparative Genomic and Metabolomic Analysis of Twelve Strains of Pseudoalteromonas luteoviolacea.</title>
        <authorList>
            <person name="Vynne N.G."/>
            <person name="Mansson M."/>
            <person name="Gram L."/>
        </authorList>
    </citation>
    <scope>NUCLEOTIDE SEQUENCE [LARGE SCALE GENOMIC DNA]</scope>
    <source>
        <strain evidence="2 3">S4060-1</strain>
    </source>
</reference>
<dbReference type="PATRIC" id="fig|1365257.3.peg.1930"/>
<dbReference type="RefSeq" id="WP_063380841.1">
    <property type="nucleotide sequence ID" value="NZ_AUXX01000012.1"/>
</dbReference>
<dbReference type="AlphaFoldDB" id="A0A167N4J3"/>
<keyword evidence="1" id="KW-0812">Transmembrane</keyword>
<dbReference type="EMBL" id="AUXX01000012">
    <property type="protein sequence ID" value="KZN67494.1"/>
    <property type="molecule type" value="Genomic_DNA"/>
</dbReference>
<keyword evidence="1" id="KW-1133">Transmembrane helix</keyword>
<sequence>MNIWILSAGTLALFTTAVHIVAGQVDPIRPFLRSNLDEVPKATLLACWHMVSVMLLFFGVVLSLVGWYAASQYYLASLLIGVLYVLFTIVFALVGGYFFQARALIKLPQWCLLLPVGLLAIFGSYSA</sequence>
<name>A0A167N4J3_9GAMM</name>
<comment type="caution">
    <text evidence="2">The sequence shown here is derived from an EMBL/GenBank/DDBJ whole genome shotgun (WGS) entry which is preliminary data.</text>
</comment>
<evidence type="ECO:0000256" key="1">
    <source>
        <dbReference type="SAM" id="Phobius"/>
    </source>
</evidence>
<dbReference type="Proteomes" id="UP000076661">
    <property type="component" value="Unassembled WGS sequence"/>
</dbReference>
<protein>
    <submittedName>
        <fullName evidence="2">Uncharacterized protein</fullName>
    </submittedName>
</protein>
<proteinExistence type="predicted"/>
<feature type="transmembrane region" description="Helical" evidence="1">
    <location>
        <begin position="77"/>
        <end position="101"/>
    </location>
</feature>
<feature type="transmembrane region" description="Helical" evidence="1">
    <location>
        <begin position="47"/>
        <end position="70"/>
    </location>
</feature>
<gene>
    <name evidence="2" type="ORF">N478_01720</name>
</gene>
<accession>A0A167N4J3</accession>
<evidence type="ECO:0000313" key="2">
    <source>
        <dbReference type="EMBL" id="KZN67494.1"/>
    </source>
</evidence>
<keyword evidence="1" id="KW-0472">Membrane</keyword>
<organism evidence="2 3">
    <name type="scientific">Pseudoalteromonas luteoviolacea S4060-1</name>
    <dbReference type="NCBI Taxonomy" id="1365257"/>
    <lineage>
        <taxon>Bacteria</taxon>
        <taxon>Pseudomonadati</taxon>
        <taxon>Pseudomonadota</taxon>
        <taxon>Gammaproteobacteria</taxon>
        <taxon>Alteromonadales</taxon>
        <taxon>Pseudoalteromonadaceae</taxon>
        <taxon>Pseudoalteromonas</taxon>
    </lineage>
</organism>
<evidence type="ECO:0000313" key="3">
    <source>
        <dbReference type="Proteomes" id="UP000076661"/>
    </source>
</evidence>
<feature type="transmembrane region" description="Helical" evidence="1">
    <location>
        <begin position="107"/>
        <end position="125"/>
    </location>
</feature>